<dbReference type="PANTHER" id="PTHR45826:SF2">
    <property type="entry name" value="AMINO ACID TRANSPORTER"/>
    <property type="match status" value="1"/>
</dbReference>
<dbReference type="Proteomes" id="UP001454036">
    <property type="component" value="Unassembled WGS sequence"/>
</dbReference>
<evidence type="ECO:0000256" key="2">
    <source>
        <dbReference type="ARBA" id="ARBA00022448"/>
    </source>
</evidence>
<evidence type="ECO:0000313" key="4">
    <source>
        <dbReference type="EMBL" id="GAA0140143.1"/>
    </source>
</evidence>
<protein>
    <submittedName>
        <fullName evidence="4">Transporter</fullName>
    </submittedName>
</protein>
<sequence length="102" mass="11183">MVESLDSSSFSSVKYGDVYDSFQLLGMAEMGMLPDFFATRTPYGTPLIGIIFSASGVQKISSTVWDVMEFAAFVKTRIEHPATLRPLKIPLGSVLMCIPPPF</sequence>
<comment type="caution">
    <text evidence="4">The sequence shown here is derived from an EMBL/GenBank/DDBJ whole genome shotgun (WGS) entry which is preliminary data.</text>
</comment>
<evidence type="ECO:0000256" key="1">
    <source>
        <dbReference type="ARBA" id="ARBA00004651"/>
    </source>
</evidence>
<accession>A0AAV3NMH4</accession>
<keyword evidence="2" id="KW-0813">Transport</keyword>
<keyword evidence="5" id="KW-1185">Reference proteome</keyword>
<dbReference type="PANTHER" id="PTHR45826">
    <property type="entry name" value="POLYAMINE TRANSPORTER PUT1"/>
    <property type="match status" value="1"/>
</dbReference>
<keyword evidence="3" id="KW-1003">Cell membrane</keyword>
<dbReference type="AlphaFoldDB" id="A0AAV3NMH4"/>
<name>A0AAV3NMH4_LITER</name>
<dbReference type="InterPro" id="IPR044566">
    <property type="entry name" value="RMV1-like"/>
</dbReference>
<proteinExistence type="predicted"/>
<dbReference type="GO" id="GO:0005886">
    <property type="term" value="C:plasma membrane"/>
    <property type="evidence" value="ECO:0007669"/>
    <property type="project" value="UniProtKB-SubCell"/>
</dbReference>
<comment type="subcellular location">
    <subcellularLocation>
        <location evidence="1">Cell membrane</location>
        <topology evidence="1">Multi-pass membrane protein</topology>
    </subcellularLocation>
</comment>
<dbReference type="GO" id="GO:0022857">
    <property type="term" value="F:transmembrane transporter activity"/>
    <property type="evidence" value="ECO:0007669"/>
    <property type="project" value="InterPro"/>
</dbReference>
<organism evidence="4 5">
    <name type="scientific">Lithospermum erythrorhizon</name>
    <name type="common">Purple gromwell</name>
    <name type="synonym">Lithospermum officinale var. erythrorhizon</name>
    <dbReference type="NCBI Taxonomy" id="34254"/>
    <lineage>
        <taxon>Eukaryota</taxon>
        <taxon>Viridiplantae</taxon>
        <taxon>Streptophyta</taxon>
        <taxon>Embryophyta</taxon>
        <taxon>Tracheophyta</taxon>
        <taxon>Spermatophyta</taxon>
        <taxon>Magnoliopsida</taxon>
        <taxon>eudicotyledons</taxon>
        <taxon>Gunneridae</taxon>
        <taxon>Pentapetalae</taxon>
        <taxon>asterids</taxon>
        <taxon>lamiids</taxon>
        <taxon>Boraginales</taxon>
        <taxon>Boraginaceae</taxon>
        <taxon>Boraginoideae</taxon>
        <taxon>Lithospermeae</taxon>
        <taxon>Lithospermum</taxon>
    </lineage>
</organism>
<dbReference type="EMBL" id="BAABME010030190">
    <property type="protein sequence ID" value="GAA0140143.1"/>
    <property type="molecule type" value="Genomic_DNA"/>
</dbReference>
<evidence type="ECO:0000256" key="3">
    <source>
        <dbReference type="ARBA" id="ARBA00022475"/>
    </source>
</evidence>
<reference evidence="4 5" key="1">
    <citation type="submission" date="2024-01" db="EMBL/GenBank/DDBJ databases">
        <title>The complete chloroplast genome sequence of Lithospermum erythrorhizon: insights into the phylogenetic relationship among Boraginaceae species and the maternal lineages of purple gromwells.</title>
        <authorList>
            <person name="Okada T."/>
            <person name="Watanabe K."/>
        </authorList>
    </citation>
    <scope>NUCLEOTIDE SEQUENCE [LARGE SCALE GENOMIC DNA]</scope>
</reference>
<evidence type="ECO:0000313" key="5">
    <source>
        <dbReference type="Proteomes" id="UP001454036"/>
    </source>
</evidence>
<gene>
    <name evidence="4" type="ORF">LIER_42606</name>
</gene>
<keyword evidence="3" id="KW-0472">Membrane</keyword>